<organism evidence="7 8">
    <name type="scientific">Dethiosulfatibacter aminovorans DSM 17477</name>
    <dbReference type="NCBI Taxonomy" id="1121476"/>
    <lineage>
        <taxon>Bacteria</taxon>
        <taxon>Bacillati</taxon>
        <taxon>Bacillota</taxon>
        <taxon>Tissierellia</taxon>
        <taxon>Dethiosulfatibacter</taxon>
    </lineage>
</organism>
<gene>
    <name evidence="7" type="ORF">SAMN02745751_02003</name>
</gene>
<feature type="domain" description="PAS" evidence="6">
    <location>
        <begin position="11"/>
        <end position="59"/>
    </location>
</feature>
<name>A0A1M6HFJ8_9FIRM</name>
<dbReference type="EMBL" id="FQZL01000013">
    <property type="protein sequence ID" value="SHJ20981.1"/>
    <property type="molecule type" value="Genomic_DNA"/>
</dbReference>
<dbReference type="InterPro" id="IPR025943">
    <property type="entry name" value="Sigma_54_int_dom_ATP-bd_2"/>
</dbReference>
<dbReference type="InterPro" id="IPR002078">
    <property type="entry name" value="Sigma_54_int"/>
</dbReference>
<evidence type="ECO:0000259" key="5">
    <source>
        <dbReference type="PROSITE" id="PS50045"/>
    </source>
</evidence>
<dbReference type="SUPFAM" id="SSF55785">
    <property type="entry name" value="PYP-like sensor domain (PAS domain)"/>
    <property type="match status" value="1"/>
</dbReference>
<dbReference type="InterPro" id="IPR003593">
    <property type="entry name" value="AAA+_ATPase"/>
</dbReference>
<feature type="domain" description="Sigma-54 factor interaction" evidence="5">
    <location>
        <begin position="143"/>
        <end position="372"/>
    </location>
</feature>
<protein>
    <recommendedName>
        <fullName evidence="4">HTH-type transcriptional regulatory protein TyrR</fullName>
    </recommendedName>
</protein>
<dbReference type="Gene3D" id="3.30.450.20">
    <property type="entry name" value="PAS domain"/>
    <property type="match status" value="1"/>
</dbReference>
<dbReference type="PANTHER" id="PTHR32071">
    <property type="entry name" value="TRANSCRIPTIONAL REGULATORY PROTEIN"/>
    <property type="match status" value="1"/>
</dbReference>
<dbReference type="OrthoDB" id="5411866at2"/>
<dbReference type="Gene3D" id="3.40.50.300">
    <property type="entry name" value="P-loop containing nucleotide triphosphate hydrolases"/>
    <property type="match status" value="1"/>
</dbReference>
<evidence type="ECO:0000256" key="3">
    <source>
        <dbReference type="ARBA" id="ARBA00022840"/>
    </source>
</evidence>
<accession>A0A1M6HFJ8</accession>
<dbReference type="FunFam" id="3.40.50.300:FF:000006">
    <property type="entry name" value="DNA-binding transcriptional regulator NtrC"/>
    <property type="match status" value="1"/>
</dbReference>
<dbReference type="Pfam" id="PF18024">
    <property type="entry name" value="HTH_50"/>
    <property type="match status" value="1"/>
</dbReference>
<evidence type="ECO:0000256" key="1">
    <source>
        <dbReference type="ARBA" id="ARBA00022741"/>
    </source>
</evidence>
<dbReference type="SUPFAM" id="SSF52540">
    <property type="entry name" value="P-loop containing nucleoside triphosphate hydrolases"/>
    <property type="match status" value="1"/>
</dbReference>
<dbReference type="NCBIfam" id="TIGR00229">
    <property type="entry name" value="sensory_box"/>
    <property type="match status" value="1"/>
</dbReference>
<dbReference type="SMART" id="SM00382">
    <property type="entry name" value="AAA"/>
    <property type="match status" value="1"/>
</dbReference>
<dbReference type="InterPro" id="IPR027417">
    <property type="entry name" value="P-loop_NTPase"/>
</dbReference>
<dbReference type="GO" id="GO:0005524">
    <property type="term" value="F:ATP binding"/>
    <property type="evidence" value="ECO:0007669"/>
    <property type="project" value="UniProtKB-KW"/>
</dbReference>
<keyword evidence="1" id="KW-0547">Nucleotide-binding</keyword>
<dbReference type="InterPro" id="IPR058031">
    <property type="entry name" value="AAA_lid_NorR"/>
</dbReference>
<evidence type="ECO:0000313" key="8">
    <source>
        <dbReference type="Proteomes" id="UP000184052"/>
    </source>
</evidence>
<dbReference type="AlphaFoldDB" id="A0A1M6HFJ8"/>
<dbReference type="InterPro" id="IPR030828">
    <property type="entry name" value="HTH_TyrR"/>
</dbReference>
<dbReference type="PROSITE" id="PS50045">
    <property type="entry name" value="SIGMA54_INTERACT_4"/>
    <property type="match status" value="1"/>
</dbReference>
<dbReference type="InterPro" id="IPR035965">
    <property type="entry name" value="PAS-like_dom_sf"/>
</dbReference>
<dbReference type="PROSITE" id="PS00676">
    <property type="entry name" value="SIGMA54_INTERACT_2"/>
    <property type="match status" value="1"/>
</dbReference>
<proteinExistence type="predicted"/>
<evidence type="ECO:0000259" key="6">
    <source>
        <dbReference type="PROSITE" id="PS50112"/>
    </source>
</evidence>
<reference evidence="7 8" key="1">
    <citation type="submission" date="2016-11" db="EMBL/GenBank/DDBJ databases">
        <authorList>
            <person name="Jaros S."/>
            <person name="Januszkiewicz K."/>
            <person name="Wedrychowicz H."/>
        </authorList>
    </citation>
    <scope>NUCLEOTIDE SEQUENCE [LARGE SCALE GENOMIC DNA]</scope>
    <source>
        <strain evidence="7 8">DSM 17477</strain>
    </source>
</reference>
<dbReference type="PANTHER" id="PTHR32071:SF57">
    <property type="entry name" value="C4-DICARBOXYLATE TRANSPORT TRANSCRIPTIONAL REGULATORY PROTEIN DCTD"/>
    <property type="match status" value="1"/>
</dbReference>
<dbReference type="CDD" id="cd00130">
    <property type="entry name" value="PAS"/>
    <property type="match status" value="1"/>
</dbReference>
<dbReference type="InterPro" id="IPR000014">
    <property type="entry name" value="PAS"/>
</dbReference>
<evidence type="ECO:0000256" key="2">
    <source>
        <dbReference type="ARBA" id="ARBA00022797"/>
    </source>
</evidence>
<keyword evidence="2" id="KW-0058">Aromatic hydrocarbons catabolism</keyword>
<keyword evidence="8" id="KW-1185">Reference proteome</keyword>
<dbReference type="STRING" id="1121476.SAMN02745751_02003"/>
<dbReference type="Pfam" id="PF00158">
    <property type="entry name" value="Sigma54_activat"/>
    <property type="match status" value="1"/>
</dbReference>
<sequence>MGEDKKIYGFDFPTFFNLIDNMYDEIYITDNNYKLLYVNKACARHYGATQDEMIGKTSLDFSREEWWGPSFLTPMYEDKKAYGARQTLANGMEVLTIAIPIFDKDNNIEYVIMNVRDDVKEIDLYNDQIDSEFSIGSTQSNKYIFKSKAMKKIYSLATKISKVDATCIITGETGVGKTHLANHMHLSSPRKDKPFIPVNCASLPSELIESELFGYAKGAFTGASHSGKKGLVSMADGGTLLLDEISELPLSAQAKILHMVQEKEFIPVGETTPVKVDVRIIAATNKSLKSLVELGHFREDLYYRLNVVELYIPPLRKRTEDIPHLVSHFLSEFSDKYNTNRQISDRALEVLLRHEWRGNIRELRHVIERLVLTSDTVVIGLNQLPISMFSIEGQAEQHDEDDEDFSFDEKTSAYEGYLIRKAYEKYKTSRKVAEHLQLSQTRASKLIRKYVKN</sequence>
<dbReference type="PROSITE" id="PS50112">
    <property type="entry name" value="PAS"/>
    <property type="match status" value="1"/>
</dbReference>
<keyword evidence="3" id="KW-0067">ATP-binding</keyword>
<dbReference type="Gene3D" id="1.10.10.60">
    <property type="entry name" value="Homeodomain-like"/>
    <property type="match status" value="1"/>
</dbReference>
<dbReference type="Pfam" id="PF25601">
    <property type="entry name" value="AAA_lid_14"/>
    <property type="match status" value="1"/>
</dbReference>
<dbReference type="RefSeq" id="WP_073049446.1">
    <property type="nucleotide sequence ID" value="NZ_FQZL01000013.1"/>
</dbReference>
<evidence type="ECO:0000256" key="4">
    <source>
        <dbReference type="ARBA" id="ARBA00029500"/>
    </source>
</evidence>
<dbReference type="GO" id="GO:0006355">
    <property type="term" value="P:regulation of DNA-templated transcription"/>
    <property type="evidence" value="ECO:0007669"/>
    <property type="project" value="InterPro"/>
</dbReference>
<dbReference type="CDD" id="cd00009">
    <property type="entry name" value="AAA"/>
    <property type="match status" value="1"/>
</dbReference>
<dbReference type="GO" id="GO:0003677">
    <property type="term" value="F:DNA binding"/>
    <property type="evidence" value="ECO:0007669"/>
    <property type="project" value="UniProtKB-KW"/>
</dbReference>
<evidence type="ECO:0000313" key="7">
    <source>
        <dbReference type="EMBL" id="SHJ20981.1"/>
    </source>
</evidence>
<dbReference type="Gene3D" id="1.10.8.60">
    <property type="match status" value="1"/>
</dbReference>
<dbReference type="Proteomes" id="UP000184052">
    <property type="component" value="Unassembled WGS sequence"/>
</dbReference>